<evidence type="ECO:0000313" key="2">
    <source>
        <dbReference type="EMBL" id="OCK73269.1"/>
    </source>
</evidence>
<sequence length="166" mass="18594">MPQAQSLIRNAIRHPELLERNHHWPTPPPPPKTLSNSPTSPLQGLILENSLADVAIFFDHEKGPFIAFARRILDRWAGNSPIAQELFDDPWIQYGIQQREEKARGEVKKLSETRGLVKETGRLVKLIGGSAKETSGEAKENSGLPHTMAEPAEKRHGLIWSLKSEL</sequence>
<name>A0A8E2DX67_9PEZI</name>
<evidence type="ECO:0000256" key="1">
    <source>
        <dbReference type="SAM" id="MobiDB-lite"/>
    </source>
</evidence>
<dbReference type="AlphaFoldDB" id="A0A8E2DX67"/>
<accession>A0A8E2DX67</accession>
<proteinExistence type="predicted"/>
<dbReference type="EMBL" id="KV745855">
    <property type="protein sequence ID" value="OCK73269.1"/>
    <property type="molecule type" value="Genomic_DNA"/>
</dbReference>
<protein>
    <submittedName>
        <fullName evidence="2">Uncharacterized protein</fullName>
    </submittedName>
</protein>
<reference evidence="2 3" key="1">
    <citation type="journal article" date="2016" name="Nat. Commun.">
        <title>Ectomycorrhizal ecology is imprinted in the genome of the dominant symbiotic fungus Cenococcum geophilum.</title>
        <authorList>
            <consortium name="DOE Joint Genome Institute"/>
            <person name="Peter M."/>
            <person name="Kohler A."/>
            <person name="Ohm R.A."/>
            <person name="Kuo A."/>
            <person name="Krutzmann J."/>
            <person name="Morin E."/>
            <person name="Arend M."/>
            <person name="Barry K.W."/>
            <person name="Binder M."/>
            <person name="Choi C."/>
            <person name="Clum A."/>
            <person name="Copeland A."/>
            <person name="Grisel N."/>
            <person name="Haridas S."/>
            <person name="Kipfer T."/>
            <person name="LaButti K."/>
            <person name="Lindquist E."/>
            <person name="Lipzen A."/>
            <person name="Maire R."/>
            <person name="Meier B."/>
            <person name="Mihaltcheva S."/>
            <person name="Molinier V."/>
            <person name="Murat C."/>
            <person name="Poggeler S."/>
            <person name="Quandt C.A."/>
            <person name="Sperisen C."/>
            <person name="Tritt A."/>
            <person name="Tisserant E."/>
            <person name="Crous P.W."/>
            <person name="Henrissat B."/>
            <person name="Nehls U."/>
            <person name="Egli S."/>
            <person name="Spatafora J.W."/>
            <person name="Grigoriev I.V."/>
            <person name="Martin F.M."/>
        </authorList>
    </citation>
    <scope>NUCLEOTIDE SEQUENCE [LARGE SCALE GENOMIC DNA]</scope>
    <source>
        <strain evidence="2 3">CBS 459.81</strain>
    </source>
</reference>
<gene>
    <name evidence="2" type="ORF">K432DRAFT_398992</name>
</gene>
<keyword evidence="3" id="KW-1185">Reference proteome</keyword>
<dbReference type="Proteomes" id="UP000250266">
    <property type="component" value="Unassembled WGS sequence"/>
</dbReference>
<evidence type="ECO:0000313" key="3">
    <source>
        <dbReference type="Proteomes" id="UP000250266"/>
    </source>
</evidence>
<organism evidence="2 3">
    <name type="scientific">Lepidopterella palustris CBS 459.81</name>
    <dbReference type="NCBI Taxonomy" id="1314670"/>
    <lineage>
        <taxon>Eukaryota</taxon>
        <taxon>Fungi</taxon>
        <taxon>Dikarya</taxon>
        <taxon>Ascomycota</taxon>
        <taxon>Pezizomycotina</taxon>
        <taxon>Dothideomycetes</taxon>
        <taxon>Pleosporomycetidae</taxon>
        <taxon>Mytilinidiales</taxon>
        <taxon>Argynnaceae</taxon>
        <taxon>Lepidopterella</taxon>
    </lineage>
</organism>
<feature type="region of interest" description="Disordered" evidence="1">
    <location>
        <begin position="131"/>
        <end position="166"/>
    </location>
</feature>
<feature type="region of interest" description="Disordered" evidence="1">
    <location>
        <begin position="19"/>
        <end position="41"/>
    </location>
</feature>